<proteinExistence type="predicted"/>
<dbReference type="InterPro" id="IPR011990">
    <property type="entry name" value="TPR-like_helical_dom_sf"/>
</dbReference>
<dbReference type="SUPFAM" id="SSF52540">
    <property type="entry name" value="P-loop containing nucleoside triphosphate hydrolases"/>
    <property type="match status" value="1"/>
</dbReference>
<gene>
    <name evidence="3" type="ORF">DRW07_05615</name>
</gene>
<keyword evidence="2" id="KW-0802">TPR repeat</keyword>
<evidence type="ECO:0000256" key="2">
    <source>
        <dbReference type="PROSITE-ProRule" id="PRU00339"/>
    </source>
</evidence>
<dbReference type="PANTHER" id="PTHR12788:SF10">
    <property type="entry name" value="PROTEIN-TYROSINE SULFOTRANSFERASE"/>
    <property type="match status" value="1"/>
</dbReference>
<organism evidence="3 4">
    <name type="scientific">Alteromonas sediminis</name>
    <dbReference type="NCBI Taxonomy" id="2259342"/>
    <lineage>
        <taxon>Bacteria</taxon>
        <taxon>Pseudomonadati</taxon>
        <taxon>Pseudomonadota</taxon>
        <taxon>Gammaproteobacteria</taxon>
        <taxon>Alteromonadales</taxon>
        <taxon>Alteromonadaceae</taxon>
        <taxon>Alteromonas/Salinimonas group</taxon>
        <taxon>Alteromonas</taxon>
    </lineage>
</organism>
<evidence type="ECO:0000313" key="3">
    <source>
        <dbReference type="EMBL" id="RPJ67022.1"/>
    </source>
</evidence>
<dbReference type="RefSeq" id="WP_124026927.1">
    <property type="nucleotide sequence ID" value="NZ_JBHRSN010000015.1"/>
</dbReference>
<comment type="caution">
    <text evidence="3">The sequence shown here is derived from an EMBL/GenBank/DDBJ whole genome shotgun (WGS) entry which is preliminary data.</text>
</comment>
<dbReference type="InterPro" id="IPR026634">
    <property type="entry name" value="TPST-like"/>
</dbReference>
<sequence>MPDPYRDIKHLIQSSAFSQALSLADAALAKAPRDVEILYLKTVTLRLMQKHTEAISTLNLILAVQPAHARAHQEAGYCYLALNNIETAKQAFHYACMANPALVSAWKKLLELDPNNTEAAERVNDLSSLNKKLLAAMDLMYEGKYALAETICREYLQSDTHNPDAMCLLAEIGIKTKVYDDAVFLLETCVELHPHYQPAKLKYADLLNTLGQHNKALQVAKEYLQQLPNNLVAQTTLAAAYMGVGDLDKSLAIYDAILAIEPKRAGIHLQKGHALKAKGAFEDAVASYKAAYGLKPSYGDAYWSLANTKTYRFSEDEINTIKQFADQDENRSLDRVHFCFALGKAYEDTQEYALSFDYYAKGNALKNSMLGYSAETNTKLVNLQIQHCNTDLFSQRASGNPTCAPIFIVGLPRAGSTLLEQILSSHSSVDATMELHSILGMAMRLRGRMTNDTPAYPANLHALSDQQFAQLGDKFIEDTQPYRQGAPLFIDKMPNNFMHIGLIKCILPNAKVIDARREPMACCFSGFKQLFGEGQEFSYDLKNMAAYYNDYVRLMAHWDKVLPGFVLRVNHEEVINDLEGQVRRMLAFCDLPFEQACLDFHKNKRAIKTPSSEQVRKPISREGMQQWKHYKAFLQPLIDALD</sequence>
<protein>
    <submittedName>
        <fullName evidence="3">Sulfotransferase family protein</fullName>
    </submittedName>
</protein>
<dbReference type="Pfam" id="PF13181">
    <property type="entry name" value="TPR_8"/>
    <property type="match status" value="1"/>
</dbReference>
<keyword evidence="1 3" id="KW-0808">Transferase</keyword>
<dbReference type="Gene3D" id="3.40.50.300">
    <property type="entry name" value="P-loop containing nucleotide triphosphate hydrolases"/>
    <property type="match status" value="1"/>
</dbReference>
<dbReference type="PANTHER" id="PTHR12788">
    <property type="entry name" value="PROTEIN-TYROSINE SULFOTRANSFERASE 2"/>
    <property type="match status" value="1"/>
</dbReference>
<dbReference type="GO" id="GO:0008476">
    <property type="term" value="F:protein-tyrosine sulfotransferase activity"/>
    <property type="evidence" value="ECO:0007669"/>
    <property type="project" value="InterPro"/>
</dbReference>
<name>A0A3N5Y0M3_9ALTE</name>
<dbReference type="Proteomes" id="UP000275281">
    <property type="component" value="Unassembled WGS sequence"/>
</dbReference>
<evidence type="ECO:0000313" key="4">
    <source>
        <dbReference type="Proteomes" id="UP000275281"/>
    </source>
</evidence>
<accession>A0A3N5Y0M3</accession>
<dbReference type="PROSITE" id="PS50005">
    <property type="entry name" value="TPR"/>
    <property type="match status" value="1"/>
</dbReference>
<keyword evidence="4" id="KW-1185">Reference proteome</keyword>
<dbReference type="SMART" id="SM00028">
    <property type="entry name" value="TPR"/>
    <property type="match status" value="6"/>
</dbReference>
<evidence type="ECO:0000256" key="1">
    <source>
        <dbReference type="ARBA" id="ARBA00022679"/>
    </source>
</evidence>
<dbReference type="SUPFAM" id="SSF48452">
    <property type="entry name" value="TPR-like"/>
    <property type="match status" value="1"/>
</dbReference>
<dbReference type="OrthoDB" id="9815894at2"/>
<feature type="repeat" description="TPR" evidence="2">
    <location>
        <begin position="231"/>
        <end position="264"/>
    </location>
</feature>
<dbReference type="InterPro" id="IPR019734">
    <property type="entry name" value="TPR_rpt"/>
</dbReference>
<dbReference type="Pfam" id="PF14559">
    <property type="entry name" value="TPR_19"/>
    <property type="match status" value="1"/>
</dbReference>
<dbReference type="InterPro" id="IPR027417">
    <property type="entry name" value="P-loop_NTPase"/>
</dbReference>
<dbReference type="AlphaFoldDB" id="A0A3N5Y0M3"/>
<reference evidence="3 4" key="1">
    <citation type="submission" date="2018-11" db="EMBL/GenBank/DDBJ databases">
        <authorList>
            <person name="Ye M.-Q."/>
            <person name="Du Z.-J."/>
        </authorList>
    </citation>
    <scope>NUCLEOTIDE SEQUENCE [LARGE SCALE GENOMIC DNA]</scope>
    <source>
        <strain evidence="3 4">U0105</strain>
    </source>
</reference>
<dbReference type="Pfam" id="PF13469">
    <property type="entry name" value="Sulfotransfer_3"/>
    <property type="match status" value="1"/>
</dbReference>
<dbReference type="EMBL" id="RPOK01000002">
    <property type="protein sequence ID" value="RPJ67022.1"/>
    <property type="molecule type" value="Genomic_DNA"/>
</dbReference>
<dbReference type="Gene3D" id="1.25.40.10">
    <property type="entry name" value="Tetratricopeptide repeat domain"/>
    <property type="match status" value="3"/>
</dbReference>